<dbReference type="Gene3D" id="3.40.1090.10">
    <property type="entry name" value="Cytosolic phospholipase A2 catalytic domain"/>
    <property type="match status" value="1"/>
</dbReference>
<feature type="active site" description="Nucleophile" evidence="3">
    <location>
        <position position="55"/>
    </location>
</feature>
<dbReference type="OrthoDB" id="9807112at2"/>
<dbReference type="SUPFAM" id="SSF52151">
    <property type="entry name" value="FabD/lysophospholipase-like"/>
    <property type="match status" value="1"/>
</dbReference>
<protein>
    <recommendedName>
        <fullName evidence="4">PNPLA domain-containing protein</fullName>
    </recommendedName>
</protein>
<feature type="short sequence motif" description="GXSXG" evidence="3">
    <location>
        <begin position="53"/>
        <end position="57"/>
    </location>
</feature>
<keyword evidence="3" id="KW-0378">Hydrolase</keyword>
<proteinExistence type="inferred from homology"/>
<dbReference type="CDD" id="cd07199">
    <property type="entry name" value="Pat17_PNPLA8_PNPLA9_like"/>
    <property type="match status" value="1"/>
</dbReference>
<dbReference type="InterPro" id="IPR002641">
    <property type="entry name" value="PNPLA_dom"/>
</dbReference>
<dbReference type="RefSeq" id="WP_099096339.1">
    <property type="nucleotide sequence ID" value="NZ_PDNU01000031.1"/>
</dbReference>
<gene>
    <name evidence="5" type="ORF">CR162_14960</name>
</gene>
<organism evidence="5 6">
    <name type="scientific">Teichococcus rhizosphaerae</name>
    <dbReference type="NCBI Taxonomy" id="1335062"/>
    <lineage>
        <taxon>Bacteria</taxon>
        <taxon>Pseudomonadati</taxon>
        <taxon>Pseudomonadota</taxon>
        <taxon>Alphaproteobacteria</taxon>
        <taxon>Acetobacterales</taxon>
        <taxon>Roseomonadaceae</taxon>
        <taxon>Roseomonas</taxon>
    </lineage>
</organism>
<reference evidence="5 6" key="1">
    <citation type="submission" date="2017-10" db="EMBL/GenBank/DDBJ databases">
        <authorList>
            <person name="Banno H."/>
            <person name="Chua N.-H."/>
        </authorList>
    </citation>
    <scope>NUCLEOTIDE SEQUENCE [LARGE SCALE GENOMIC DNA]</scope>
    <source>
        <strain evidence="5 6">YW11</strain>
    </source>
</reference>
<sequence length="338" mass="35135">MAPDDAAEARQTMPLLLCLSGGGFRGYYSALVLAAVEEAVGAPCNRIFDLIAGTSIGGILALGLAHGVPARTLADMIREHGPAIFPRYPLPGLRRAFGPPYRGGRVGDAVKRILPAQANLSLSAAPTPVMVVSVSPATARLVVLSSWDGGATALMSTADAAMATSAAPTYFPSHRASLGSGGTSMDLVDGGIAANAPDALAIREATFSLGLPEERLAILSVGTCAPAQGGVGTLTPAAFGLVGTLRHLGGRGLVDLMMAVQEAHGLTEARARLGGDRYLRLDRAPSGAQAKLLQLDNASEQARRTLEDLARQTQAGLRDHHSHGVWRRMVARAQFVRR</sequence>
<evidence type="ECO:0000256" key="1">
    <source>
        <dbReference type="ARBA" id="ARBA00010240"/>
    </source>
</evidence>
<evidence type="ECO:0000256" key="2">
    <source>
        <dbReference type="ARBA" id="ARBA00023098"/>
    </source>
</evidence>
<dbReference type="PROSITE" id="PS51635">
    <property type="entry name" value="PNPLA"/>
    <property type="match status" value="1"/>
</dbReference>
<feature type="domain" description="PNPLA" evidence="4">
    <location>
        <begin position="17"/>
        <end position="202"/>
    </location>
</feature>
<dbReference type="GO" id="GO:0016042">
    <property type="term" value="P:lipid catabolic process"/>
    <property type="evidence" value="ECO:0007669"/>
    <property type="project" value="UniProtKB-UniRule"/>
</dbReference>
<evidence type="ECO:0000256" key="3">
    <source>
        <dbReference type="PROSITE-ProRule" id="PRU01161"/>
    </source>
</evidence>
<dbReference type="GO" id="GO:0016787">
    <property type="term" value="F:hydrolase activity"/>
    <property type="evidence" value="ECO:0007669"/>
    <property type="project" value="UniProtKB-UniRule"/>
</dbReference>
<dbReference type="InterPro" id="IPR016035">
    <property type="entry name" value="Acyl_Trfase/lysoPLipase"/>
</dbReference>
<evidence type="ECO:0000313" key="6">
    <source>
        <dbReference type="Proteomes" id="UP000223527"/>
    </source>
</evidence>
<feature type="active site" description="Proton acceptor" evidence="3">
    <location>
        <position position="189"/>
    </location>
</feature>
<comment type="similarity">
    <text evidence="1">Belongs to the patatin family.</text>
</comment>
<name>A0A2C7AAH2_9PROT</name>
<evidence type="ECO:0000313" key="5">
    <source>
        <dbReference type="EMBL" id="PHK94064.1"/>
    </source>
</evidence>
<dbReference type="AlphaFoldDB" id="A0A2C7AAH2"/>
<comment type="caution">
    <text evidence="5">The sequence shown here is derived from an EMBL/GenBank/DDBJ whole genome shotgun (WGS) entry which is preliminary data.</text>
</comment>
<dbReference type="NCBIfam" id="NF041079">
    <property type="entry name" value="CBASS_lipase"/>
    <property type="match status" value="1"/>
</dbReference>
<keyword evidence="2 3" id="KW-0443">Lipid metabolism</keyword>
<dbReference type="EMBL" id="PDNU01000031">
    <property type="protein sequence ID" value="PHK94064.1"/>
    <property type="molecule type" value="Genomic_DNA"/>
</dbReference>
<dbReference type="PANTHER" id="PTHR32176:SF92">
    <property type="entry name" value="XYLOSE ISOMERASE"/>
    <property type="match status" value="1"/>
</dbReference>
<feature type="short sequence motif" description="DGA/G" evidence="3">
    <location>
        <begin position="189"/>
        <end position="191"/>
    </location>
</feature>
<dbReference type="PANTHER" id="PTHR32176">
    <property type="entry name" value="XYLOSE ISOMERASE"/>
    <property type="match status" value="1"/>
</dbReference>
<dbReference type="Proteomes" id="UP000223527">
    <property type="component" value="Unassembled WGS sequence"/>
</dbReference>
<keyword evidence="6" id="KW-1185">Reference proteome</keyword>
<accession>A0A2C7AAH2</accession>
<keyword evidence="3" id="KW-0442">Lipid degradation</keyword>
<feature type="short sequence motif" description="GXGXXG" evidence="3">
    <location>
        <begin position="21"/>
        <end position="26"/>
    </location>
</feature>
<evidence type="ECO:0000259" key="4">
    <source>
        <dbReference type="PROSITE" id="PS51635"/>
    </source>
</evidence>
<dbReference type="Pfam" id="PF01734">
    <property type="entry name" value="Patatin"/>
    <property type="match status" value="1"/>
</dbReference>